<gene>
    <name evidence="6" type="primary">gcvA_3</name>
    <name evidence="6" type="ORF">RUM4293_01230</name>
</gene>
<organism evidence="6 7">
    <name type="scientific">Ruegeria atlantica</name>
    <dbReference type="NCBI Taxonomy" id="81569"/>
    <lineage>
        <taxon>Bacteria</taxon>
        <taxon>Pseudomonadati</taxon>
        <taxon>Pseudomonadota</taxon>
        <taxon>Alphaproteobacteria</taxon>
        <taxon>Rhodobacterales</taxon>
        <taxon>Roseobacteraceae</taxon>
        <taxon>Ruegeria</taxon>
    </lineage>
</organism>
<dbReference type="PANTHER" id="PTHR30537">
    <property type="entry name" value="HTH-TYPE TRANSCRIPTIONAL REGULATOR"/>
    <property type="match status" value="1"/>
</dbReference>
<dbReference type="SUPFAM" id="SSF53850">
    <property type="entry name" value="Periplasmic binding protein-like II"/>
    <property type="match status" value="1"/>
</dbReference>
<evidence type="ECO:0000256" key="3">
    <source>
        <dbReference type="ARBA" id="ARBA00023125"/>
    </source>
</evidence>
<dbReference type="InterPro" id="IPR000847">
    <property type="entry name" value="LysR_HTH_N"/>
</dbReference>
<dbReference type="InterPro" id="IPR036388">
    <property type="entry name" value="WH-like_DNA-bd_sf"/>
</dbReference>
<protein>
    <submittedName>
        <fullName evidence="6">Gcv operon activator</fullName>
    </submittedName>
</protein>
<dbReference type="RefSeq" id="WP_058272423.1">
    <property type="nucleotide sequence ID" value="NZ_CYPS01000020.1"/>
</dbReference>
<accession>A0A0P1EM29</accession>
<dbReference type="Proteomes" id="UP000050786">
    <property type="component" value="Unassembled WGS sequence"/>
</dbReference>
<evidence type="ECO:0000256" key="4">
    <source>
        <dbReference type="ARBA" id="ARBA00023163"/>
    </source>
</evidence>
<keyword evidence="3" id="KW-0238">DNA-binding</keyword>
<evidence type="ECO:0000256" key="2">
    <source>
        <dbReference type="ARBA" id="ARBA00023015"/>
    </source>
</evidence>
<evidence type="ECO:0000313" key="7">
    <source>
        <dbReference type="Proteomes" id="UP000050786"/>
    </source>
</evidence>
<evidence type="ECO:0000259" key="5">
    <source>
        <dbReference type="PROSITE" id="PS50931"/>
    </source>
</evidence>
<dbReference type="Pfam" id="PF03466">
    <property type="entry name" value="LysR_substrate"/>
    <property type="match status" value="1"/>
</dbReference>
<dbReference type="EMBL" id="CYPS01000020">
    <property type="protein sequence ID" value="CUH42342.1"/>
    <property type="molecule type" value="Genomic_DNA"/>
</dbReference>
<dbReference type="GO" id="GO:0003677">
    <property type="term" value="F:DNA binding"/>
    <property type="evidence" value="ECO:0007669"/>
    <property type="project" value="UniProtKB-KW"/>
</dbReference>
<comment type="similarity">
    <text evidence="1">Belongs to the LysR transcriptional regulatory family.</text>
</comment>
<dbReference type="SUPFAM" id="SSF46785">
    <property type="entry name" value="Winged helix' DNA-binding domain"/>
    <property type="match status" value="1"/>
</dbReference>
<keyword evidence="4" id="KW-0804">Transcription</keyword>
<dbReference type="Pfam" id="PF00126">
    <property type="entry name" value="HTH_1"/>
    <property type="match status" value="1"/>
</dbReference>
<dbReference type="GO" id="GO:0003700">
    <property type="term" value="F:DNA-binding transcription factor activity"/>
    <property type="evidence" value="ECO:0007669"/>
    <property type="project" value="InterPro"/>
</dbReference>
<evidence type="ECO:0000256" key="1">
    <source>
        <dbReference type="ARBA" id="ARBA00009437"/>
    </source>
</evidence>
<dbReference type="PANTHER" id="PTHR30537:SF5">
    <property type="entry name" value="HTH-TYPE TRANSCRIPTIONAL ACTIVATOR TTDR-RELATED"/>
    <property type="match status" value="1"/>
</dbReference>
<evidence type="ECO:0000313" key="6">
    <source>
        <dbReference type="EMBL" id="CUH42342.1"/>
    </source>
</evidence>
<reference evidence="7" key="1">
    <citation type="submission" date="2015-09" db="EMBL/GenBank/DDBJ databases">
        <authorList>
            <person name="Rodrigo-Torres L."/>
            <person name="Arahal D.R."/>
        </authorList>
    </citation>
    <scope>NUCLEOTIDE SEQUENCE [LARGE SCALE GENOMIC DNA]</scope>
    <source>
        <strain evidence="7">CECT 4293</strain>
    </source>
</reference>
<dbReference type="Gene3D" id="3.40.190.10">
    <property type="entry name" value="Periplasmic binding protein-like II"/>
    <property type="match status" value="2"/>
</dbReference>
<sequence length="305" mass="33636">MKSYRKSLPPLDSLLFFHAAAGNQSLTLAAEELFVTQAAVSKRIHRLEEWLGAPLFSREGRKLELTESGRELASDMEIALEFLDRAIYKIKVPKQPAVQIAATTALSMFWLHQRLKSFSFSDAACDINILTTESTSELLAETQNLAIVYCDGKITGWDCVSILDVEMVPVVAPEIARQAERSRMFSGGGRAGEAPPLLEFDSLAPEWINWRTWLKKLELPDIDNWSTLHCNSYVQSVGKALEGAGVALVNASMLESELTSGALVKIGNQSLRPGNSYHLCRRQNASLSPSALRLYEFLATKSCAG</sequence>
<name>A0A0P1EM29_9RHOB</name>
<dbReference type="Gene3D" id="1.10.10.10">
    <property type="entry name" value="Winged helix-like DNA-binding domain superfamily/Winged helix DNA-binding domain"/>
    <property type="match status" value="1"/>
</dbReference>
<dbReference type="PRINTS" id="PR00039">
    <property type="entry name" value="HTHLYSR"/>
</dbReference>
<keyword evidence="2" id="KW-0805">Transcription regulation</keyword>
<dbReference type="AlphaFoldDB" id="A0A0P1EM29"/>
<dbReference type="InterPro" id="IPR058163">
    <property type="entry name" value="LysR-type_TF_proteobact-type"/>
</dbReference>
<dbReference type="PROSITE" id="PS50931">
    <property type="entry name" value="HTH_LYSR"/>
    <property type="match status" value="1"/>
</dbReference>
<proteinExistence type="inferred from homology"/>
<dbReference type="InterPro" id="IPR005119">
    <property type="entry name" value="LysR_subst-bd"/>
</dbReference>
<dbReference type="InterPro" id="IPR036390">
    <property type="entry name" value="WH_DNA-bd_sf"/>
</dbReference>
<keyword evidence="7" id="KW-1185">Reference proteome</keyword>
<feature type="domain" description="HTH lysR-type" evidence="5">
    <location>
        <begin position="9"/>
        <end position="66"/>
    </location>
</feature>